<dbReference type="Proteomes" id="UP001175228">
    <property type="component" value="Unassembled WGS sequence"/>
</dbReference>
<protein>
    <submittedName>
        <fullName evidence="1">Uncharacterized protein</fullName>
    </submittedName>
</protein>
<proteinExistence type="predicted"/>
<gene>
    <name evidence="1" type="ORF">EDD18DRAFT_1356625</name>
</gene>
<comment type="caution">
    <text evidence="1">The sequence shown here is derived from an EMBL/GenBank/DDBJ whole genome shotgun (WGS) entry which is preliminary data.</text>
</comment>
<evidence type="ECO:0000313" key="2">
    <source>
        <dbReference type="Proteomes" id="UP001175228"/>
    </source>
</evidence>
<name>A0AA39TL68_9AGAR</name>
<organism evidence="1 2">
    <name type="scientific">Armillaria luteobubalina</name>
    <dbReference type="NCBI Taxonomy" id="153913"/>
    <lineage>
        <taxon>Eukaryota</taxon>
        <taxon>Fungi</taxon>
        <taxon>Dikarya</taxon>
        <taxon>Basidiomycota</taxon>
        <taxon>Agaricomycotina</taxon>
        <taxon>Agaricomycetes</taxon>
        <taxon>Agaricomycetidae</taxon>
        <taxon>Agaricales</taxon>
        <taxon>Marasmiineae</taxon>
        <taxon>Physalacriaceae</taxon>
        <taxon>Armillaria</taxon>
    </lineage>
</organism>
<evidence type="ECO:0000313" key="1">
    <source>
        <dbReference type="EMBL" id="KAK0493646.1"/>
    </source>
</evidence>
<dbReference type="AlphaFoldDB" id="A0AA39TL68"/>
<dbReference type="EMBL" id="JAUEPU010000024">
    <property type="protein sequence ID" value="KAK0493646.1"/>
    <property type="molecule type" value="Genomic_DNA"/>
</dbReference>
<reference evidence="1" key="1">
    <citation type="submission" date="2023-06" db="EMBL/GenBank/DDBJ databases">
        <authorList>
            <consortium name="Lawrence Berkeley National Laboratory"/>
            <person name="Ahrendt S."/>
            <person name="Sahu N."/>
            <person name="Indic B."/>
            <person name="Wong-Bajracharya J."/>
            <person name="Merenyi Z."/>
            <person name="Ke H.-M."/>
            <person name="Monk M."/>
            <person name="Kocsube S."/>
            <person name="Drula E."/>
            <person name="Lipzen A."/>
            <person name="Balint B."/>
            <person name="Henrissat B."/>
            <person name="Andreopoulos B."/>
            <person name="Martin F.M."/>
            <person name="Harder C.B."/>
            <person name="Rigling D."/>
            <person name="Ford K.L."/>
            <person name="Foster G.D."/>
            <person name="Pangilinan J."/>
            <person name="Papanicolaou A."/>
            <person name="Barry K."/>
            <person name="LaButti K."/>
            <person name="Viragh M."/>
            <person name="Koriabine M."/>
            <person name="Yan M."/>
            <person name="Riley R."/>
            <person name="Champramary S."/>
            <person name="Plett K.L."/>
            <person name="Tsai I.J."/>
            <person name="Slot J."/>
            <person name="Sipos G."/>
            <person name="Plett J."/>
            <person name="Nagy L.G."/>
            <person name="Grigoriev I.V."/>
        </authorList>
    </citation>
    <scope>NUCLEOTIDE SEQUENCE</scope>
    <source>
        <strain evidence="1">HWK02</strain>
    </source>
</reference>
<accession>A0AA39TL68</accession>
<sequence length="70" mass="8017">MSTEALQFENAYSENLQGYSAAKQLSLVWSLPVLCQQFLTTPLDVEKWFQVWVVTSDQDREILEFGKAMG</sequence>
<keyword evidence="2" id="KW-1185">Reference proteome</keyword>